<evidence type="ECO:0000313" key="1">
    <source>
        <dbReference type="EMBL" id="GFD33349.1"/>
    </source>
</evidence>
<comment type="caution">
    <text evidence="1">The sequence shown here is derived from an EMBL/GenBank/DDBJ whole genome shotgun (WGS) entry which is preliminary data.</text>
</comment>
<protein>
    <recommendedName>
        <fullName evidence="2">Reverse transcriptase domain-containing protein</fullName>
    </recommendedName>
</protein>
<name>A0A699VGY0_TANCI</name>
<accession>A0A699VGY0</accession>
<sequence>MVDTTTVVRIPLLDGKMLRVVGERPEEKVRPLMSVKTSDKYQEEIVVVRDFLE</sequence>
<organism evidence="1">
    <name type="scientific">Tanacetum cinerariifolium</name>
    <name type="common">Dalmatian daisy</name>
    <name type="synonym">Chrysanthemum cinerariifolium</name>
    <dbReference type="NCBI Taxonomy" id="118510"/>
    <lineage>
        <taxon>Eukaryota</taxon>
        <taxon>Viridiplantae</taxon>
        <taxon>Streptophyta</taxon>
        <taxon>Embryophyta</taxon>
        <taxon>Tracheophyta</taxon>
        <taxon>Spermatophyta</taxon>
        <taxon>Magnoliopsida</taxon>
        <taxon>eudicotyledons</taxon>
        <taxon>Gunneridae</taxon>
        <taxon>Pentapetalae</taxon>
        <taxon>asterids</taxon>
        <taxon>campanulids</taxon>
        <taxon>Asterales</taxon>
        <taxon>Asteraceae</taxon>
        <taxon>Asteroideae</taxon>
        <taxon>Anthemideae</taxon>
        <taxon>Anthemidinae</taxon>
        <taxon>Tanacetum</taxon>
    </lineage>
</organism>
<dbReference type="AlphaFoldDB" id="A0A699VGY0"/>
<proteinExistence type="predicted"/>
<reference evidence="1" key="1">
    <citation type="journal article" date="2019" name="Sci. Rep.">
        <title>Draft genome of Tanacetum cinerariifolium, the natural source of mosquito coil.</title>
        <authorList>
            <person name="Yamashiro T."/>
            <person name="Shiraishi A."/>
            <person name="Satake H."/>
            <person name="Nakayama K."/>
        </authorList>
    </citation>
    <scope>NUCLEOTIDE SEQUENCE</scope>
</reference>
<dbReference type="EMBL" id="BKCJ011434312">
    <property type="protein sequence ID" value="GFD33349.1"/>
    <property type="molecule type" value="Genomic_DNA"/>
</dbReference>
<evidence type="ECO:0008006" key="2">
    <source>
        <dbReference type="Google" id="ProtNLM"/>
    </source>
</evidence>
<gene>
    <name evidence="1" type="ORF">Tci_905318</name>
</gene>
<feature type="non-terminal residue" evidence="1">
    <location>
        <position position="53"/>
    </location>
</feature>